<dbReference type="AlphaFoldDB" id="A0A5D4XMB2"/>
<sequence length="156" mass="16717">MTQNLLSLTLSDEDVAAVNAALSDLESRLSGLLALDNATRRQITKMGDKSEAFVRQTLTVLEQNPDIVPPALGLPEAQADLVAMDRLRPVLSRLNRLTERVADSEMALGSDLMNTALEGYGLLKVSGRNRGLEGAAEALGARFSRRSSRLSAAPAE</sequence>
<dbReference type="RefSeq" id="WP_149101511.1">
    <property type="nucleotide sequence ID" value="NZ_VTFT01000001.1"/>
</dbReference>
<comment type="caution">
    <text evidence="1">The sequence shown here is derived from an EMBL/GenBank/DDBJ whole genome shotgun (WGS) entry which is preliminary data.</text>
</comment>
<reference evidence="1 2" key="1">
    <citation type="submission" date="2019-08" db="EMBL/GenBank/DDBJ databases">
        <title>Luteimonas viscosus sp. nov., isolated from soil of a sunflower field.</title>
        <authorList>
            <person name="Jianli Z."/>
            <person name="Ying Z."/>
        </authorList>
    </citation>
    <scope>NUCLEOTIDE SEQUENCE [LARGE SCALE GENOMIC DNA]</scope>
    <source>
        <strain evidence="1 2">XBU10</strain>
    </source>
</reference>
<proteinExistence type="predicted"/>
<protein>
    <submittedName>
        <fullName evidence="1">Uncharacterized protein</fullName>
    </submittedName>
</protein>
<dbReference type="Proteomes" id="UP000324973">
    <property type="component" value="Unassembled WGS sequence"/>
</dbReference>
<keyword evidence="2" id="KW-1185">Reference proteome</keyword>
<evidence type="ECO:0000313" key="1">
    <source>
        <dbReference type="EMBL" id="TYT24961.1"/>
    </source>
</evidence>
<name>A0A5D4XMB2_9GAMM</name>
<organism evidence="1 2">
    <name type="scientific">Luteimonas viscosa</name>
    <dbReference type="NCBI Taxonomy" id="1132694"/>
    <lineage>
        <taxon>Bacteria</taxon>
        <taxon>Pseudomonadati</taxon>
        <taxon>Pseudomonadota</taxon>
        <taxon>Gammaproteobacteria</taxon>
        <taxon>Lysobacterales</taxon>
        <taxon>Lysobacteraceae</taxon>
        <taxon>Luteimonas</taxon>
    </lineage>
</organism>
<dbReference type="EMBL" id="VTFT01000001">
    <property type="protein sequence ID" value="TYT24961.1"/>
    <property type="molecule type" value="Genomic_DNA"/>
</dbReference>
<dbReference type="OrthoDB" id="5573309at2"/>
<gene>
    <name evidence="1" type="ORF">FZO89_00950</name>
</gene>
<evidence type="ECO:0000313" key="2">
    <source>
        <dbReference type="Proteomes" id="UP000324973"/>
    </source>
</evidence>
<accession>A0A5D4XMB2</accession>